<dbReference type="UniPathway" id="UPA00143"/>
<organism evidence="11 12">
    <name type="scientific">Kingdonia uniflora</name>
    <dbReference type="NCBI Taxonomy" id="39325"/>
    <lineage>
        <taxon>Eukaryota</taxon>
        <taxon>Viridiplantae</taxon>
        <taxon>Streptophyta</taxon>
        <taxon>Embryophyta</taxon>
        <taxon>Tracheophyta</taxon>
        <taxon>Spermatophyta</taxon>
        <taxon>Magnoliopsida</taxon>
        <taxon>Ranunculales</taxon>
        <taxon>Circaeasteraceae</taxon>
        <taxon>Kingdonia</taxon>
    </lineage>
</organism>
<proteinExistence type="predicted"/>
<evidence type="ECO:0000256" key="1">
    <source>
        <dbReference type="ARBA" id="ARBA00004123"/>
    </source>
</evidence>
<dbReference type="InterPro" id="IPR045132">
    <property type="entry name" value="UBE4"/>
</dbReference>
<dbReference type="PANTHER" id="PTHR13931:SF2">
    <property type="entry name" value="UBIQUITIN CONJUGATION FACTOR E4 B"/>
    <property type="match status" value="1"/>
</dbReference>
<evidence type="ECO:0000313" key="11">
    <source>
        <dbReference type="EMBL" id="KAF6168044.1"/>
    </source>
</evidence>
<keyword evidence="5 9" id="KW-0863">Zinc-finger</keyword>
<reference evidence="11 12" key="1">
    <citation type="journal article" date="2020" name="IScience">
        <title>Genome Sequencing of the Endangered Kingdonia uniflora (Circaeasteraceae, Ranunculales) Reveals Potential Mechanisms of Evolutionary Specialization.</title>
        <authorList>
            <person name="Sun Y."/>
            <person name="Deng T."/>
            <person name="Zhang A."/>
            <person name="Moore M.J."/>
            <person name="Landis J.B."/>
            <person name="Lin N."/>
            <person name="Zhang H."/>
            <person name="Zhang X."/>
            <person name="Huang J."/>
            <person name="Zhang X."/>
            <person name="Sun H."/>
            <person name="Wang H."/>
        </authorList>
    </citation>
    <scope>NUCLEOTIDE SEQUENCE [LARGE SCALE GENOMIC DNA]</scope>
    <source>
        <strain evidence="11">TB1705</strain>
        <tissue evidence="11">Leaf</tissue>
    </source>
</reference>
<evidence type="ECO:0000259" key="10">
    <source>
        <dbReference type="PROSITE" id="PS50966"/>
    </source>
</evidence>
<sequence length="407" mass="47097">MIGLCNLPVCQFVEKLHSKIITLMFDRRKKVREWSVEDVVPRAKKLHESHKVEYHKYIYRGVIDLELGIASNIWSVETIHSRLVVNLDSRTCECMIWQLSGIPCVHTSLLIDKQRWNWGSFCHTCFRISSYIDTYKDHITPFSHMSTWDNSISCMLPSPLRRPPGRPKVTQVRAGDEKIPGRKRNGYKCGKCMIFGHNNYGSLKLCYESYEETTHLLNGKQFPLPKEDIESLSQEKLCYEAQILRDGTFLQRALSFCRLMVVWLVGVVGGYKIPLPPTCPMEFACMPEHFVEDALELLIFASQTPKALDGFLLDDFLNFIIMFMASPKYIRSPYLRAKMVEVLNCWIPHISGSASSTSIFKLHQLSLQYLAHNILKLYVDIKFTGSHTQYYDKLNILHNIVDLLEYL</sequence>
<dbReference type="SMART" id="SM00575">
    <property type="entry name" value="ZnF_PMZ"/>
    <property type="match status" value="1"/>
</dbReference>
<keyword evidence="6" id="KW-0833">Ubl conjugation pathway</keyword>
<dbReference type="GO" id="GO:0005737">
    <property type="term" value="C:cytoplasm"/>
    <property type="evidence" value="ECO:0007669"/>
    <property type="project" value="TreeGrafter"/>
</dbReference>
<comment type="caution">
    <text evidence="11">The sequence shown here is derived from an EMBL/GenBank/DDBJ whole genome shotgun (WGS) entry which is preliminary data.</text>
</comment>
<dbReference type="GO" id="GO:0000209">
    <property type="term" value="P:protein polyubiquitination"/>
    <property type="evidence" value="ECO:0007669"/>
    <property type="project" value="TreeGrafter"/>
</dbReference>
<evidence type="ECO:0000256" key="3">
    <source>
        <dbReference type="ARBA" id="ARBA00022679"/>
    </source>
</evidence>
<dbReference type="GO" id="GO:0036503">
    <property type="term" value="P:ERAD pathway"/>
    <property type="evidence" value="ECO:0007669"/>
    <property type="project" value="InterPro"/>
</dbReference>
<evidence type="ECO:0000256" key="8">
    <source>
        <dbReference type="ARBA" id="ARBA00023242"/>
    </source>
</evidence>
<evidence type="ECO:0000256" key="7">
    <source>
        <dbReference type="ARBA" id="ARBA00022833"/>
    </source>
</evidence>
<keyword evidence="7" id="KW-0862">Zinc</keyword>
<dbReference type="GO" id="GO:0008270">
    <property type="term" value="F:zinc ion binding"/>
    <property type="evidence" value="ECO:0007669"/>
    <property type="project" value="UniProtKB-KW"/>
</dbReference>
<comment type="subcellular location">
    <subcellularLocation>
        <location evidence="1">Nucleus</location>
    </subcellularLocation>
</comment>
<keyword evidence="8" id="KW-0539">Nucleus</keyword>
<evidence type="ECO:0000256" key="2">
    <source>
        <dbReference type="ARBA" id="ARBA00004906"/>
    </source>
</evidence>
<name>A0A7J7NM33_9MAGN</name>
<evidence type="ECO:0000256" key="5">
    <source>
        <dbReference type="ARBA" id="ARBA00022771"/>
    </source>
</evidence>
<keyword evidence="4" id="KW-0479">Metal-binding</keyword>
<feature type="domain" description="SWIM-type" evidence="10">
    <location>
        <begin position="83"/>
        <end position="115"/>
    </location>
</feature>
<dbReference type="Proteomes" id="UP000541444">
    <property type="component" value="Unassembled WGS sequence"/>
</dbReference>
<dbReference type="GO" id="GO:0000151">
    <property type="term" value="C:ubiquitin ligase complex"/>
    <property type="evidence" value="ECO:0007669"/>
    <property type="project" value="InterPro"/>
</dbReference>
<accession>A0A7J7NM33</accession>
<evidence type="ECO:0000256" key="4">
    <source>
        <dbReference type="ARBA" id="ARBA00022723"/>
    </source>
</evidence>
<dbReference type="InterPro" id="IPR006564">
    <property type="entry name" value="Znf_PMZ"/>
</dbReference>
<dbReference type="GO" id="GO:0034450">
    <property type="term" value="F:ubiquitin-ubiquitin ligase activity"/>
    <property type="evidence" value="ECO:0007669"/>
    <property type="project" value="InterPro"/>
</dbReference>
<comment type="pathway">
    <text evidence="2">Protein modification; protein ubiquitination.</text>
</comment>
<protein>
    <recommendedName>
        <fullName evidence="10">SWIM-type domain-containing protein</fullName>
    </recommendedName>
</protein>
<dbReference type="Pfam" id="PF04434">
    <property type="entry name" value="SWIM"/>
    <property type="match status" value="1"/>
</dbReference>
<evidence type="ECO:0000256" key="6">
    <source>
        <dbReference type="ARBA" id="ARBA00022786"/>
    </source>
</evidence>
<dbReference type="Pfam" id="PF10408">
    <property type="entry name" value="Ufd2P_core"/>
    <property type="match status" value="1"/>
</dbReference>
<dbReference type="InterPro" id="IPR007527">
    <property type="entry name" value="Znf_SWIM"/>
</dbReference>
<evidence type="ECO:0000256" key="9">
    <source>
        <dbReference type="PROSITE-ProRule" id="PRU00325"/>
    </source>
</evidence>
<dbReference type="GO" id="GO:0005634">
    <property type="term" value="C:nucleus"/>
    <property type="evidence" value="ECO:0007669"/>
    <property type="project" value="UniProtKB-SubCell"/>
</dbReference>
<dbReference type="OrthoDB" id="1662470at2759"/>
<keyword evidence="12" id="KW-1185">Reference proteome</keyword>
<dbReference type="InterPro" id="IPR019474">
    <property type="entry name" value="Ub_conjug_fac_E4_core"/>
</dbReference>
<dbReference type="GO" id="GO:0006511">
    <property type="term" value="P:ubiquitin-dependent protein catabolic process"/>
    <property type="evidence" value="ECO:0007669"/>
    <property type="project" value="InterPro"/>
</dbReference>
<dbReference type="AlphaFoldDB" id="A0A7J7NM33"/>
<evidence type="ECO:0000313" key="12">
    <source>
        <dbReference type="Proteomes" id="UP000541444"/>
    </source>
</evidence>
<keyword evidence="3" id="KW-0808">Transferase</keyword>
<dbReference type="PROSITE" id="PS50966">
    <property type="entry name" value="ZF_SWIM"/>
    <property type="match status" value="1"/>
</dbReference>
<dbReference type="EMBL" id="JACGCM010000704">
    <property type="protein sequence ID" value="KAF6168044.1"/>
    <property type="molecule type" value="Genomic_DNA"/>
</dbReference>
<gene>
    <name evidence="11" type="ORF">GIB67_011429</name>
</gene>
<dbReference type="PANTHER" id="PTHR13931">
    <property type="entry name" value="UBIQUITINATION FACTOR E4"/>
    <property type="match status" value="1"/>
</dbReference>